<keyword evidence="3" id="KW-1185">Reference proteome</keyword>
<name>A0A261FAW0_9BIFI</name>
<reference evidence="2 3" key="1">
    <citation type="journal article" date="2017" name="BMC Genomics">
        <title>Comparative genomic and phylogenomic analyses of the Bifidobacteriaceae family.</title>
        <authorList>
            <person name="Lugli G.A."/>
            <person name="Milani C."/>
            <person name="Turroni F."/>
            <person name="Duranti S."/>
            <person name="Mancabelli L."/>
            <person name="Mangifesta M."/>
            <person name="Ferrario C."/>
            <person name="Modesto M."/>
            <person name="Mattarelli P."/>
            <person name="Jiri K."/>
            <person name="van Sinderen D."/>
            <person name="Ventura M."/>
        </authorList>
    </citation>
    <scope>NUCLEOTIDE SEQUENCE [LARGE SCALE GENOMIC DNA]</scope>
    <source>
        <strain evidence="2 3">LMG 21773</strain>
    </source>
</reference>
<accession>A0A261FAW0</accession>
<dbReference type="EMBL" id="MWWU01000002">
    <property type="protein sequence ID" value="OZG56046.1"/>
    <property type="molecule type" value="Genomic_DNA"/>
</dbReference>
<organism evidence="2 3">
    <name type="scientific">Aeriscardovia aeriphila</name>
    <dbReference type="NCBI Taxonomy" id="218139"/>
    <lineage>
        <taxon>Bacteria</taxon>
        <taxon>Bacillati</taxon>
        <taxon>Actinomycetota</taxon>
        <taxon>Actinomycetes</taxon>
        <taxon>Bifidobacteriales</taxon>
        <taxon>Bifidobacteriaceae</taxon>
        <taxon>Aeriscardovia</taxon>
    </lineage>
</organism>
<dbReference type="RefSeq" id="WP_094689614.1">
    <property type="nucleotide sequence ID" value="NZ_JACBYZ010000001.1"/>
</dbReference>
<sequence length="116" mass="13702">MRADELVTREDLQVITSRQEAYTEKMRMRADELENQIATLDKRINANELVTRELAHRIDAVLVAISKLTELQDMRKYFAKRWTATDEHELVDAEYRQIINSHSKIHYSKAKKKEQA</sequence>
<comment type="caution">
    <text evidence="2">The sequence shown here is derived from an EMBL/GenBank/DDBJ whole genome shotgun (WGS) entry which is preliminary data.</text>
</comment>
<feature type="coiled-coil region" evidence="1">
    <location>
        <begin position="23"/>
        <end position="50"/>
    </location>
</feature>
<evidence type="ECO:0000313" key="3">
    <source>
        <dbReference type="Proteomes" id="UP000228976"/>
    </source>
</evidence>
<dbReference type="Proteomes" id="UP000228976">
    <property type="component" value="Unassembled WGS sequence"/>
</dbReference>
<evidence type="ECO:0000256" key="1">
    <source>
        <dbReference type="SAM" id="Coils"/>
    </source>
</evidence>
<proteinExistence type="predicted"/>
<protein>
    <submittedName>
        <fullName evidence="2">Uncharacterized protein</fullName>
    </submittedName>
</protein>
<gene>
    <name evidence="2" type="ORF">AEAE_0534</name>
</gene>
<evidence type="ECO:0000313" key="2">
    <source>
        <dbReference type="EMBL" id="OZG56046.1"/>
    </source>
</evidence>
<keyword evidence="1" id="KW-0175">Coiled coil</keyword>
<dbReference type="AlphaFoldDB" id="A0A261FAW0"/>